<evidence type="ECO:0000256" key="2">
    <source>
        <dbReference type="ARBA" id="ARBA00023054"/>
    </source>
</evidence>
<dbReference type="OrthoDB" id="1932291at2759"/>
<feature type="coiled-coil region" evidence="3">
    <location>
        <begin position="270"/>
        <end position="335"/>
    </location>
</feature>
<dbReference type="InterPro" id="IPR029688">
    <property type="entry name" value="ICR"/>
</dbReference>
<name>A0A1S4ALT0_TOBAC</name>
<gene>
    <name evidence="7 8 9" type="primary">LOC107799120</name>
    <name evidence="5" type="synonym">ICR-like</name>
</gene>
<dbReference type="OMA" id="MKSITDM"/>
<evidence type="ECO:0000256" key="4">
    <source>
        <dbReference type="SAM" id="MobiDB-lite"/>
    </source>
</evidence>
<dbReference type="AlphaFoldDB" id="A0A1S4ALT0"/>
<evidence type="ECO:0000313" key="8">
    <source>
        <dbReference type="RefSeq" id="XP_016477683.1"/>
    </source>
</evidence>
<evidence type="ECO:0000313" key="5">
    <source>
        <dbReference type="EMBL" id="BCT36633.1"/>
    </source>
</evidence>
<keyword evidence="2 3" id="KW-0175">Coiled coil</keyword>
<evidence type="ECO:0000256" key="1">
    <source>
        <dbReference type="ARBA" id="ARBA00009778"/>
    </source>
</evidence>
<dbReference type="STRING" id="4097.A0A1S4ALT0"/>
<sequence>MQTPKSRNISVEVPQRKSPAPKTARKLKTSGSDADSLSAPNPATSTPNERGVKVVGRRSPRSPVVEKKHPTKVTDLETELAQLQDELKKVKDQLTSSESLKRRAQIEAEEAKKQLAAMSEKLEESEKQLVELSDSEDARILELRKISQDRDRAWQSELEAVQKQHEYDSAALASAMNEIQKLKSQLDRVADSEANQARHAESAYAEIQSLRGELMETLTLVEKLRNQLNDSKESEACALEEMSKAQMQLEVAKMTEDSLRSEGLKAMEACKSLSLELEQSKNQVATLEELVSELQTAQVTADGVNEEAEELKTELSNLKLEVSQLKTALEVSERRYQEEYIQSTLQIRSAYELVEQSKSESVQREAEWEAKLKVAKAELEELKEKLMNKEAKLQNISDENKELNMQVEKIQSADRESELVAVLKESESTLGDLRASLLDKETELQNIKEENEMLKSEIKKRETEGSKVNDETLAVAEAARGVEREALMKLGHLTDEADESSRKAARVAEQLDAAQNANSEMEAELRRLKVQADQWRKAAEAAAAMLSTGNNGKYVERTGSLDYHTIGGKLDSPLSEDTDDESPKKKNGNMLKKIGVLLKKGQK</sequence>
<reference evidence="7 8" key="3">
    <citation type="submission" date="2025-04" db="UniProtKB">
        <authorList>
            <consortium name="RefSeq"/>
        </authorList>
    </citation>
    <scope>IDENTIFICATION</scope>
</reference>
<comment type="similarity">
    <text evidence="1">Belongs to the ICR family.</text>
</comment>
<dbReference type="RefSeq" id="XP_016477682.1">
    <property type="nucleotide sequence ID" value="XM_016622196.1"/>
</dbReference>
<reference evidence="5" key="2">
    <citation type="submission" date="2021-03" db="EMBL/GenBank/DDBJ databases">
        <title>Inhibition of lateral shoot formation by RNA interference and chemically induced mutations to genes expressed in the axillary meristem of Nicotiana tabacum L.</title>
        <authorList>
            <person name="Hamano K."/>
            <person name="Sato S."/>
            <person name="Arai M."/>
            <person name="Negishi Y."/>
            <person name="Nakamura T."/>
            <person name="Komatsu T."/>
            <person name="Naragino T."/>
            <person name="Suzuki S."/>
        </authorList>
    </citation>
    <scope>NUCLEOTIDE SEQUENCE</scope>
    <source>
        <tissue evidence="5">Axillary meristem</tissue>
    </source>
</reference>
<dbReference type="KEGG" id="nta:107799120"/>
<feature type="compositionally biased region" description="Basic and acidic residues" evidence="4">
    <location>
        <begin position="64"/>
        <end position="75"/>
    </location>
</feature>
<feature type="coiled-coil region" evidence="3">
    <location>
        <begin position="497"/>
        <end position="538"/>
    </location>
</feature>
<feature type="region of interest" description="Disordered" evidence="4">
    <location>
        <begin position="565"/>
        <end position="603"/>
    </location>
</feature>
<proteinExistence type="evidence at transcript level"/>
<feature type="compositionally biased region" description="Polar residues" evidence="4">
    <location>
        <begin position="29"/>
        <end position="48"/>
    </location>
</feature>
<evidence type="ECO:0000256" key="3">
    <source>
        <dbReference type="SAM" id="Coils"/>
    </source>
</evidence>
<dbReference type="RefSeq" id="XP_016477683.1">
    <property type="nucleotide sequence ID" value="XM_016622197.1"/>
</dbReference>
<keyword evidence="6" id="KW-1185">Reference proteome</keyword>
<evidence type="ECO:0000313" key="7">
    <source>
        <dbReference type="RefSeq" id="XP_016477682.1"/>
    </source>
</evidence>
<evidence type="ECO:0000313" key="6">
    <source>
        <dbReference type="Proteomes" id="UP000790787"/>
    </source>
</evidence>
<dbReference type="PANTHER" id="PTHR34224">
    <property type="entry name" value="INTERACTOR OF CONSTITUTIVE ACTIVE ROPS 2, CHLOROPLASTIC-RELATED"/>
    <property type="match status" value="1"/>
</dbReference>
<protein>
    <submittedName>
        <fullName evidence="5">Constitutive active ROPs 2-like interactor</fullName>
    </submittedName>
    <submittedName>
        <fullName evidence="7 8">Interactor of constitutive active ROPs 2, chloroplastic-like</fullName>
    </submittedName>
</protein>
<accession>A0A1S4ALT0</accession>
<dbReference type="RefSeq" id="XP_016477684.1">
    <property type="nucleotide sequence ID" value="XM_016622198.1"/>
</dbReference>
<dbReference type="PANTHER" id="PTHR34224:SF4">
    <property type="entry name" value="INTERACTOR OF CONSTITUTIVE ACTIVE ROPS 2, CHLOROPLASTIC"/>
    <property type="match status" value="1"/>
</dbReference>
<dbReference type="PaxDb" id="4097-A0A1S4ALT0"/>
<feature type="coiled-coil region" evidence="3">
    <location>
        <begin position="172"/>
        <end position="241"/>
    </location>
</feature>
<dbReference type="GeneID" id="107799120"/>
<evidence type="ECO:0000313" key="9">
    <source>
        <dbReference type="RefSeq" id="XP_016477684.1"/>
    </source>
</evidence>
<feature type="coiled-coil region" evidence="3">
    <location>
        <begin position="365"/>
        <end position="464"/>
    </location>
</feature>
<dbReference type="EMBL" id="LC613191">
    <property type="protein sequence ID" value="BCT36633.1"/>
    <property type="molecule type" value="mRNA"/>
</dbReference>
<feature type="region of interest" description="Disordered" evidence="4">
    <location>
        <begin position="1"/>
        <end position="75"/>
    </location>
</feature>
<organism evidence="7">
    <name type="scientific">Nicotiana tabacum</name>
    <name type="common">Common tobacco</name>
    <dbReference type="NCBI Taxonomy" id="4097"/>
    <lineage>
        <taxon>Eukaryota</taxon>
        <taxon>Viridiplantae</taxon>
        <taxon>Streptophyta</taxon>
        <taxon>Embryophyta</taxon>
        <taxon>Tracheophyta</taxon>
        <taxon>Spermatophyta</taxon>
        <taxon>Magnoliopsida</taxon>
        <taxon>eudicotyledons</taxon>
        <taxon>Gunneridae</taxon>
        <taxon>Pentapetalae</taxon>
        <taxon>asterids</taxon>
        <taxon>lamiids</taxon>
        <taxon>Solanales</taxon>
        <taxon>Solanaceae</taxon>
        <taxon>Nicotianoideae</taxon>
        <taxon>Nicotianeae</taxon>
        <taxon>Nicotiana</taxon>
    </lineage>
</organism>
<dbReference type="Proteomes" id="UP000790787">
    <property type="component" value="Chromosome 24"/>
</dbReference>
<reference key="1">
    <citation type="journal article" date="2014" name="Nat. Commun.">
        <title>The tobacco genome sequence and its comparison with those of tomato and potato.</title>
        <authorList>
            <person name="Sierro N."/>
            <person name="Battey J.N."/>
            <person name="Ouadi S."/>
            <person name="Bakaher N."/>
            <person name="Bovet L."/>
            <person name="Willig A."/>
            <person name="Goepfert S."/>
            <person name="Peitsch M.C."/>
            <person name="Ivanov N.V."/>
        </authorList>
    </citation>
    <scope>NUCLEOTIDE SEQUENCE [LARGE SCALE GENOMIC DNA]</scope>
    <source>
        <strain>cv. TN90</strain>
    </source>
</reference>